<name>A0A9W6K3H1_9PSED</name>
<evidence type="ECO:0000313" key="1">
    <source>
        <dbReference type="EMBL" id="GLK88082.1"/>
    </source>
</evidence>
<protein>
    <recommendedName>
        <fullName evidence="3">DUF2188 domain-containing protein</fullName>
    </recommendedName>
</protein>
<gene>
    <name evidence="1" type="ORF">GCM10017655_11440</name>
</gene>
<sequence length="87" mass="9919">MGDYHINRVPEGWQLIKQGATRPSKRALTKGRLIQETERFLRGKDAVLIIHNEDGTTVEQTYQAGKVVPRQWAKWQESESANDKGEA</sequence>
<dbReference type="EMBL" id="BSFN01000002">
    <property type="protein sequence ID" value="GLK88082.1"/>
    <property type="molecule type" value="Genomic_DNA"/>
</dbReference>
<dbReference type="Pfam" id="PF09954">
    <property type="entry name" value="DUF2188"/>
    <property type="match status" value="1"/>
</dbReference>
<comment type="caution">
    <text evidence="1">The sequence shown here is derived from an EMBL/GenBank/DDBJ whole genome shotgun (WGS) entry which is preliminary data.</text>
</comment>
<proteinExistence type="predicted"/>
<accession>A0A9W6K3H1</accession>
<dbReference type="RefSeq" id="WP_271194306.1">
    <property type="nucleotide sequence ID" value="NZ_BSFN01000002.1"/>
</dbReference>
<evidence type="ECO:0008006" key="3">
    <source>
        <dbReference type="Google" id="ProtNLM"/>
    </source>
</evidence>
<reference evidence="1" key="2">
    <citation type="submission" date="2023-01" db="EMBL/GenBank/DDBJ databases">
        <authorList>
            <person name="Sun Q."/>
            <person name="Evtushenko L."/>
        </authorList>
    </citation>
    <scope>NUCLEOTIDE SEQUENCE</scope>
    <source>
        <strain evidence="1">VKM B-2935</strain>
    </source>
</reference>
<organism evidence="1 2">
    <name type="scientific">Pseudomonas turukhanskensis</name>
    <dbReference type="NCBI Taxonomy" id="1806536"/>
    <lineage>
        <taxon>Bacteria</taxon>
        <taxon>Pseudomonadati</taxon>
        <taxon>Pseudomonadota</taxon>
        <taxon>Gammaproteobacteria</taxon>
        <taxon>Pseudomonadales</taxon>
        <taxon>Pseudomonadaceae</taxon>
        <taxon>Pseudomonas</taxon>
    </lineage>
</organism>
<dbReference type="AlphaFoldDB" id="A0A9W6K3H1"/>
<keyword evidence="2" id="KW-1185">Reference proteome</keyword>
<reference evidence="1" key="1">
    <citation type="journal article" date="2014" name="Int. J. Syst. Evol. Microbiol.">
        <title>Complete genome sequence of Corynebacterium casei LMG S-19264T (=DSM 44701T), isolated from a smear-ripened cheese.</title>
        <authorList>
            <consortium name="US DOE Joint Genome Institute (JGI-PGF)"/>
            <person name="Walter F."/>
            <person name="Albersmeier A."/>
            <person name="Kalinowski J."/>
            <person name="Ruckert C."/>
        </authorList>
    </citation>
    <scope>NUCLEOTIDE SEQUENCE</scope>
    <source>
        <strain evidence="1">VKM B-2935</strain>
    </source>
</reference>
<evidence type="ECO:0000313" key="2">
    <source>
        <dbReference type="Proteomes" id="UP001143328"/>
    </source>
</evidence>
<dbReference type="InterPro" id="IPR018691">
    <property type="entry name" value="DUF2188"/>
</dbReference>
<dbReference type="Proteomes" id="UP001143328">
    <property type="component" value="Unassembled WGS sequence"/>
</dbReference>